<comment type="caution">
    <text evidence="3">The sequence shown here is derived from an EMBL/GenBank/DDBJ whole genome shotgun (WGS) entry which is preliminary data.</text>
</comment>
<reference evidence="3 4" key="1">
    <citation type="submission" date="2013-08" db="EMBL/GenBank/DDBJ databases">
        <title>Genomic analysis of Lysobacter defluvii.</title>
        <authorList>
            <person name="Wang Q."/>
            <person name="Wang G."/>
        </authorList>
    </citation>
    <scope>NUCLEOTIDE SEQUENCE [LARGE SCALE GENOMIC DNA]</scope>
    <source>
        <strain evidence="3 4">IMMIB APB-9</strain>
    </source>
</reference>
<dbReference type="EMBL" id="AVBH01000038">
    <property type="protein sequence ID" value="KGO98980.1"/>
    <property type="molecule type" value="Genomic_DNA"/>
</dbReference>
<evidence type="ECO:0000313" key="3">
    <source>
        <dbReference type="EMBL" id="KGO98980.1"/>
    </source>
</evidence>
<organism evidence="3 4">
    <name type="scientific">Lysobacter defluvii IMMIB APB-9 = DSM 18482</name>
    <dbReference type="NCBI Taxonomy" id="1385515"/>
    <lineage>
        <taxon>Bacteria</taxon>
        <taxon>Pseudomonadati</taxon>
        <taxon>Pseudomonadota</taxon>
        <taxon>Gammaproteobacteria</taxon>
        <taxon>Lysobacterales</taxon>
        <taxon>Lysobacteraceae</taxon>
        <taxon>Novilysobacter</taxon>
    </lineage>
</organism>
<dbReference type="Gene3D" id="3.40.50.1820">
    <property type="entry name" value="alpha/beta hydrolase"/>
    <property type="match status" value="1"/>
</dbReference>
<dbReference type="eggNOG" id="COG2819">
    <property type="taxonomic scope" value="Bacteria"/>
</dbReference>
<dbReference type="SUPFAM" id="SSF53474">
    <property type="entry name" value="alpha/beta-Hydrolases"/>
    <property type="match status" value="1"/>
</dbReference>
<evidence type="ECO:0000313" key="4">
    <source>
        <dbReference type="Proteomes" id="UP000030003"/>
    </source>
</evidence>
<dbReference type="PANTHER" id="PTHR40841">
    <property type="entry name" value="SIDEROPHORE TRIACETYLFUSARININE C ESTERASE"/>
    <property type="match status" value="1"/>
</dbReference>
<dbReference type="Pfam" id="PF00756">
    <property type="entry name" value="Esterase"/>
    <property type="match status" value="1"/>
</dbReference>
<evidence type="ECO:0000256" key="1">
    <source>
        <dbReference type="ARBA" id="ARBA00005622"/>
    </source>
</evidence>
<evidence type="ECO:0008006" key="5">
    <source>
        <dbReference type="Google" id="ProtNLM"/>
    </source>
</evidence>
<dbReference type="InterPro" id="IPR029058">
    <property type="entry name" value="AB_hydrolase_fold"/>
</dbReference>
<sequence length="271" mass="28607">MLLPMQTPPVLETGSDHALQFHVPDADPPPGGFPLVWLLDAPTTWAPMRHALDESGSADSIAVVGIGWEGEGPVDQGRRRRDFTLAAASEVPGPRGGGEWGHDGDCGGFLELLVDTLQPRAVDMLPVDPRRQVLVGHSLSGLFALHALMTGAGTFAGYVAASPSIWWDDARILDAARSADWSHAAGARVLVTVGSEEQRVGPERPASVAGEDAAATLGEPHMVDNASLFAELLRSRGLDCRFELFEGEGHGTVLPFAMAAAVELVEALRAS</sequence>
<dbReference type="Proteomes" id="UP000030003">
    <property type="component" value="Unassembled WGS sequence"/>
</dbReference>
<comment type="similarity">
    <text evidence="1">Belongs to the esterase D family.</text>
</comment>
<proteinExistence type="inferred from homology"/>
<dbReference type="InterPro" id="IPR000801">
    <property type="entry name" value="Esterase-like"/>
</dbReference>
<keyword evidence="2" id="KW-0378">Hydrolase</keyword>
<dbReference type="AlphaFoldDB" id="A0A0A0M7F6"/>
<gene>
    <name evidence="3" type="ORF">N791_12755</name>
</gene>
<dbReference type="PANTHER" id="PTHR40841:SF2">
    <property type="entry name" value="SIDEROPHORE-DEGRADING ESTERASE (EUROFUNG)"/>
    <property type="match status" value="1"/>
</dbReference>
<dbReference type="STRING" id="1385515.GCA_000423325_01638"/>
<evidence type="ECO:0000256" key="2">
    <source>
        <dbReference type="ARBA" id="ARBA00022801"/>
    </source>
</evidence>
<dbReference type="GO" id="GO:0016788">
    <property type="term" value="F:hydrolase activity, acting on ester bonds"/>
    <property type="evidence" value="ECO:0007669"/>
    <property type="project" value="TreeGrafter"/>
</dbReference>
<dbReference type="InterPro" id="IPR052558">
    <property type="entry name" value="Siderophore_Hydrolase_D"/>
</dbReference>
<keyword evidence="4" id="KW-1185">Reference proteome</keyword>
<name>A0A0A0M7F6_9GAMM</name>
<dbReference type="OrthoDB" id="9784036at2"/>
<accession>A0A0A0M7F6</accession>
<protein>
    <recommendedName>
        <fullName evidence="5">Esterase</fullName>
    </recommendedName>
</protein>